<dbReference type="InterPro" id="IPR012341">
    <property type="entry name" value="6hp_glycosidase-like_sf"/>
</dbReference>
<dbReference type="SUPFAM" id="SSF48208">
    <property type="entry name" value="Six-hairpin glycosidases"/>
    <property type="match status" value="1"/>
</dbReference>
<dbReference type="InterPro" id="IPR054363">
    <property type="entry name" value="GH95_cat"/>
</dbReference>
<dbReference type="GO" id="GO:0005975">
    <property type="term" value="P:carbohydrate metabolic process"/>
    <property type="evidence" value="ECO:0007669"/>
    <property type="project" value="InterPro"/>
</dbReference>
<evidence type="ECO:0000259" key="1">
    <source>
        <dbReference type="Pfam" id="PF14498"/>
    </source>
</evidence>
<dbReference type="Pfam" id="PF14498">
    <property type="entry name" value="Glyco_hyd_65N_2"/>
    <property type="match status" value="1"/>
</dbReference>
<evidence type="ECO:0000259" key="3">
    <source>
        <dbReference type="Pfam" id="PF22124"/>
    </source>
</evidence>
<dbReference type="InterPro" id="IPR049053">
    <property type="entry name" value="AFCA-like_C"/>
</dbReference>
<dbReference type="Pfam" id="PF21307">
    <property type="entry name" value="Glyco_hydro_95_C"/>
    <property type="match status" value="1"/>
</dbReference>
<feature type="domain" description="Glycosyl hydrolase family 95 N-terminal" evidence="1">
    <location>
        <begin position="24"/>
        <end position="260"/>
    </location>
</feature>
<keyword evidence="5" id="KW-1185">Reference proteome</keyword>
<organism evidence="4 5">
    <name type="scientific">Actinotalea fermentans</name>
    <dbReference type="NCBI Taxonomy" id="43671"/>
    <lineage>
        <taxon>Bacteria</taxon>
        <taxon>Bacillati</taxon>
        <taxon>Actinomycetota</taxon>
        <taxon>Actinomycetes</taxon>
        <taxon>Micrococcales</taxon>
        <taxon>Cellulomonadaceae</taxon>
        <taxon>Actinotalea</taxon>
    </lineage>
</organism>
<evidence type="ECO:0000259" key="2">
    <source>
        <dbReference type="Pfam" id="PF21307"/>
    </source>
</evidence>
<dbReference type="InterPro" id="IPR008928">
    <property type="entry name" value="6-hairpin_glycosidase_sf"/>
</dbReference>
<feature type="domain" description="Glycosyl hydrolase family 95 catalytic" evidence="3">
    <location>
        <begin position="284"/>
        <end position="697"/>
    </location>
</feature>
<dbReference type="Gene3D" id="1.50.10.10">
    <property type="match status" value="1"/>
</dbReference>
<dbReference type="EMBL" id="BJYK01000012">
    <property type="protein sequence ID" value="GEN81402.1"/>
    <property type="molecule type" value="Genomic_DNA"/>
</dbReference>
<comment type="caution">
    <text evidence="4">The sequence shown here is derived from an EMBL/GenBank/DDBJ whole genome shotgun (WGS) entry which is preliminary data.</text>
</comment>
<dbReference type="Pfam" id="PF22124">
    <property type="entry name" value="Glyco_hydro_95_cat"/>
    <property type="match status" value="1"/>
</dbReference>
<feature type="domain" description="Alpha fucosidase A-like C-terminal" evidence="2">
    <location>
        <begin position="700"/>
        <end position="737"/>
    </location>
</feature>
<evidence type="ECO:0000313" key="4">
    <source>
        <dbReference type="EMBL" id="GEN81402.1"/>
    </source>
</evidence>
<dbReference type="GO" id="GO:0004560">
    <property type="term" value="F:alpha-L-fucosidase activity"/>
    <property type="evidence" value="ECO:0007669"/>
    <property type="project" value="TreeGrafter"/>
</dbReference>
<gene>
    <name evidence="4" type="ORF">AFE02nite_31360</name>
</gene>
<protein>
    <submittedName>
        <fullName evidence="4">Uncharacterized protein</fullName>
    </submittedName>
</protein>
<dbReference type="PANTHER" id="PTHR31084">
    <property type="entry name" value="ALPHA-L-FUCOSIDASE 2"/>
    <property type="match status" value="1"/>
</dbReference>
<proteinExistence type="predicted"/>
<dbReference type="PANTHER" id="PTHR31084:SF0">
    <property type="entry name" value="ALPHA-L-FUCOSIDASE 2"/>
    <property type="match status" value="1"/>
</dbReference>
<evidence type="ECO:0000313" key="5">
    <source>
        <dbReference type="Proteomes" id="UP000321484"/>
    </source>
</evidence>
<reference evidence="4 5" key="1">
    <citation type="submission" date="2019-07" db="EMBL/GenBank/DDBJ databases">
        <title>Whole genome shotgun sequence of Actinotalea fermentans NBRC 105374.</title>
        <authorList>
            <person name="Hosoyama A."/>
            <person name="Uohara A."/>
            <person name="Ohji S."/>
            <person name="Ichikawa N."/>
        </authorList>
    </citation>
    <scope>NUCLEOTIDE SEQUENCE [LARGE SCALE GENOMIC DNA]</scope>
    <source>
        <strain evidence="4 5">NBRC 105374</strain>
    </source>
</reference>
<dbReference type="AlphaFoldDB" id="A0A511Z1S3"/>
<accession>A0A511Z1S3</accession>
<dbReference type="RefSeq" id="WP_146820008.1">
    <property type="nucleotide sequence ID" value="NZ_BJYK01000012.1"/>
</dbReference>
<dbReference type="InterPro" id="IPR027414">
    <property type="entry name" value="GH95_N_dom"/>
</dbReference>
<sequence>MVRSRPSKRFRDAAPSVGSRFRTRTAARTWEDGLVCGGGSVGVVLHGPPGRQVLTLAHERFFVPTGPRPPAPDVRPVLADIRRAVANGDAGAASELLTAAIRASGYPDGLIWTDPLGICATLTLRTGGAADASLEREVDLVHGEVATLWDDEAGGRCVLRVVAPRDEPAVLVRLETERDLAVTWHLALGGAQETALDTGVPDGSTAIRVDLAAGLDGRLRAVTADSTALVVARTGAPWTPDGPGLSSRLQVRGGTPTTLRVDVHVTSGAAPGRAAPPATAAVDWAGVRERQRATHGRLVRASVLDLAGHEDLDACTEEVWAAARAGEPAARRRAVEIAYLAGRAHAIAATGELPPTLQGVWQGTWRPAWSADYTTNGNLFNGGLASLVPTGTPELATSLLTLVLAHLGDYRENARRVFGADGMLLPARMSTHGRANHVAAAYPHVFWTGCGGWVLRVAADVVATTGDRSLVDDRLWSLVEGVLRFAETATVPGGGRRHLVPGYSPENTPTGAAGAITADATMEVAILRDAARAARLLGTARGDDSLDARWSALAAALPGYRVADDGTLAEWIAAPWCENIAHRHASQLYPLWYEVDPAFLGPAGAPLRAAAAATVRAKIAWRAADPTPPPGRMEMAFGLVQLGLAAAALGDADAALQCVEWLALEHWRPALTTTHDAGAVFNVDASGGLPALVAAMLLGSTGDDLTALPALPGAWPRGEVTGLRARGGVVVDRLAWDPQGCALTLRRLPDARWLAPAGGTRLRAGRPFTAAGRALAGAHLHLSAEPTTVHLTWTGPAHDPLTEG</sequence>
<dbReference type="Proteomes" id="UP000321484">
    <property type="component" value="Unassembled WGS sequence"/>
</dbReference>
<name>A0A511Z1S3_9CELL</name>
<dbReference type="OrthoDB" id="9802600at2"/>